<name>A0A444MHE0_9SPHI</name>
<dbReference type="AlphaFoldDB" id="A0A444MHE0"/>
<organism evidence="2 3">
    <name type="scientific">Mucilaginibacter gilvus</name>
    <dbReference type="NCBI Taxonomy" id="2305909"/>
    <lineage>
        <taxon>Bacteria</taxon>
        <taxon>Pseudomonadati</taxon>
        <taxon>Bacteroidota</taxon>
        <taxon>Sphingobacteriia</taxon>
        <taxon>Sphingobacteriales</taxon>
        <taxon>Sphingobacteriaceae</taxon>
        <taxon>Mucilaginibacter</taxon>
    </lineage>
</organism>
<evidence type="ECO:0000313" key="2">
    <source>
        <dbReference type="EMBL" id="RWY46229.1"/>
    </source>
</evidence>
<keyword evidence="1" id="KW-0732">Signal</keyword>
<dbReference type="InterPro" id="IPR025737">
    <property type="entry name" value="FApF"/>
</dbReference>
<proteinExistence type="predicted"/>
<reference evidence="2 3" key="1">
    <citation type="submission" date="2019-01" db="EMBL/GenBank/DDBJ databases">
        <title>Mucilaginibacter antarcticum sp. nov., isolated from antarctic soil.</title>
        <authorList>
            <person name="Yan Y.-Q."/>
            <person name="Du Z.-J."/>
        </authorList>
    </citation>
    <scope>NUCLEOTIDE SEQUENCE [LARGE SCALE GENOMIC DNA]</scope>
    <source>
        <strain evidence="2 3">F01003</strain>
    </source>
</reference>
<sequence>MRIINLVLLFCFTASLARGQSDTVKHKYTLFNPVPRDKMKEMETDRPDVTESAYTVEAGHFQVETDLFKQIRVKADGVQSIQTAYNVANYKLGLTEKMDIQLVVPTYVINTTRDVATQNITDKAKGFDDITLRFKYNLWGSGGGNSALAILPFVSLPTSSFASNGVQGGITFPFALAVTEKTSFGAQATISFVKEDNNRYYTNMLYSFTFGHPLFKQLDGFVEGVATYSPYSKTTDTYANGGLIFSANSNLNIDAGLNYGLNKSAGNIYFIGFSFRY</sequence>
<keyword evidence="3" id="KW-1185">Reference proteome</keyword>
<dbReference type="OrthoDB" id="1014491at2"/>
<protein>
    <submittedName>
        <fullName evidence="2">Transporter</fullName>
    </submittedName>
</protein>
<feature type="signal peptide" evidence="1">
    <location>
        <begin position="1"/>
        <end position="17"/>
    </location>
</feature>
<evidence type="ECO:0000256" key="1">
    <source>
        <dbReference type="SAM" id="SignalP"/>
    </source>
</evidence>
<gene>
    <name evidence="2" type="ORF">EPL05_23045</name>
</gene>
<dbReference type="RefSeq" id="WP_128536344.1">
    <property type="nucleotide sequence ID" value="NZ_SBIW01000030.1"/>
</dbReference>
<dbReference type="EMBL" id="SBIW01000030">
    <property type="protein sequence ID" value="RWY46229.1"/>
    <property type="molecule type" value="Genomic_DNA"/>
</dbReference>
<feature type="chain" id="PRO_5019085527" evidence="1">
    <location>
        <begin position="18"/>
        <end position="277"/>
    </location>
</feature>
<evidence type="ECO:0000313" key="3">
    <source>
        <dbReference type="Proteomes" id="UP000286701"/>
    </source>
</evidence>
<accession>A0A444MHE0</accession>
<dbReference type="Proteomes" id="UP000286701">
    <property type="component" value="Unassembled WGS sequence"/>
</dbReference>
<comment type="caution">
    <text evidence="2">The sequence shown here is derived from an EMBL/GenBank/DDBJ whole genome shotgun (WGS) entry which is preliminary data.</text>
</comment>
<dbReference type="Pfam" id="PF13557">
    <property type="entry name" value="Phenol_MetA_deg"/>
    <property type="match status" value="1"/>
</dbReference>